<reference evidence="3" key="2">
    <citation type="submission" date="2023-01" db="EMBL/GenBank/DDBJ databases">
        <authorList>
            <person name="Sun Q."/>
            <person name="Evtushenko L."/>
        </authorList>
    </citation>
    <scope>NUCLEOTIDE SEQUENCE</scope>
    <source>
        <strain evidence="3">VKM B-2555</strain>
    </source>
</reference>
<evidence type="ECO:0008006" key="5">
    <source>
        <dbReference type="Google" id="ProtNLM"/>
    </source>
</evidence>
<keyword evidence="2" id="KW-0732">Signal</keyword>
<name>A0A9W6N2R0_9HYPH</name>
<protein>
    <recommendedName>
        <fullName evidence="5">Serine/threonine protein kinase</fullName>
    </recommendedName>
</protein>
<dbReference type="EMBL" id="BSFK01000005">
    <property type="protein sequence ID" value="GLK75297.1"/>
    <property type="molecule type" value="Genomic_DNA"/>
</dbReference>
<gene>
    <name evidence="3" type="ORF">GCM10008171_05510</name>
</gene>
<feature type="chain" id="PRO_5040789169" description="Serine/threonine protein kinase" evidence="2">
    <location>
        <begin position="23"/>
        <end position="108"/>
    </location>
</feature>
<keyword evidence="4" id="KW-1185">Reference proteome</keyword>
<feature type="signal peptide" evidence="2">
    <location>
        <begin position="1"/>
        <end position="22"/>
    </location>
</feature>
<reference evidence="3" key="1">
    <citation type="journal article" date="2014" name="Int. J. Syst. Evol. Microbiol.">
        <title>Complete genome sequence of Corynebacterium casei LMG S-19264T (=DSM 44701T), isolated from a smear-ripened cheese.</title>
        <authorList>
            <consortium name="US DOE Joint Genome Institute (JGI-PGF)"/>
            <person name="Walter F."/>
            <person name="Albersmeier A."/>
            <person name="Kalinowski J."/>
            <person name="Ruckert C."/>
        </authorList>
    </citation>
    <scope>NUCLEOTIDE SEQUENCE</scope>
    <source>
        <strain evidence="3">VKM B-2555</strain>
    </source>
</reference>
<evidence type="ECO:0000313" key="4">
    <source>
        <dbReference type="Proteomes" id="UP001143364"/>
    </source>
</evidence>
<dbReference type="RefSeq" id="WP_271203258.1">
    <property type="nucleotide sequence ID" value="NZ_BSFK01000005.1"/>
</dbReference>
<feature type="region of interest" description="Disordered" evidence="1">
    <location>
        <begin position="19"/>
        <end position="108"/>
    </location>
</feature>
<sequence length="108" mass="10547">MKRLAVLSLSAALALAPVAGFAQSSQATPSTTDKPAEPGKMSPGTTGAMDKAVGGGATSAEDVKRQNEGHAPAAEGGHKTHESPTPDVTKPSPGTVGGAPGAIPPKPQ</sequence>
<dbReference type="Proteomes" id="UP001143364">
    <property type="component" value="Unassembled WGS sequence"/>
</dbReference>
<accession>A0A9W6N2R0</accession>
<dbReference type="AlphaFoldDB" id="A0A9W6N2R0"/>
<comment type="caution">
    <text evidence="3">The sequence shown here is derived from an EMBL/GenBank/DDBJ whole genome shotgun (WGS) entry which is preliminary data.</text>
</comment>
<feature type="compositionally biased region" description="Polar residues" evidence="1">
    <location>
        <begin position="22"/>
        <end position="33"/>
    </location>
</feature>
<proteinExistence type="predicted"/>
<evidence type="ECO:0000256" key="1">
    <source>
        <dbReference type="SAM" id="MobiDB-lite"/>
    </source>
</evidence>
<evidence type="ECO:0000313" key="3">
    <source>
        <dbReference type="EMBL" id="GLK75297.1"/>
    </source>
</evidence>
<organism evidence="3 4">
    <name type="scientific">Methylopila jiangsuensis</name>
    <dbReference type="NCBI Taxonomy" id="586230"/>
    <lineage>
        <taxon>Bacteria</taxon>
        <taxon>Pseudomonadati</taxon>
        <taxon>Pseudomonadota</taxon>
        <taxon>Alphaproteobacteria</taxon>
        <taxon>Hyphomicrobiales</taxon>
        <taxon>Methylopilaceae</taxon>
        <taxon>Methylopila</taxon>
    </lineage>
</organism>
<evidence type="ECO:0000256" key="2">
    <source>
        <dbReference type="SAM" id="SignalP"/>
    </source>
</evidence>